<feature type="domain" description="Transposase DDE" evidence="2">
    <location>
        <begin position="319"/>
        <end position="432"/>
    </location>
</feature>
<dbReference type="EMBL" id="FNZZ01000009">
    <property type="protein sequence ID" value="SEM04860.1"/>
    <property type="molecule type" value="Genomic_DNA"/>
</dbReference>
<dbReference type="InterPro" id="IPR008490">
    <property type="entry name" value="Transposase_InsH_N"/>
</dbReference>
<dbReference type="STRING" id="1855283.SAMN05216382_3183"/>
<dbReference type="PANTHER" id="PTHR33408">
    <property type="entry name" value="TRANSPOSASE"/>
    <property type="match status" value="1"/>
</dbReference>
<dbReference type="AlphaFoldDB" id="A0A1H7V741"/>
<dbReference type="InterPro" id="IPR025668">
    <property type="entry name" value="Tnp_DDE_dom"/>
</dbReference>
<dbReference type="Proteomes" id="UP000199214">
    <property type="component" value="Unassembled WGS sequence"/>
</dbReference>
<name>A0A1H7V741_9SPHN</name>
<dbReference type="PANTHER" id="PTHR33408:SF2">
    <property type="entry name" value="TRANSPOSASE DDE DOMAIN-CONTAINING PROTEIN"/>
    <property type="match status" value="1"/>
</dbReference>
<accession>A0A1H7V741</accession>
<dbReference type="Pfam" id="PF05598">
    <property type="entry name" value="DUF772"/>
    <property type="match status" value="1"/>
</dbReference>
<evidence type="ECO:0000313" key="4">
    <source>
        <dbReference type="Proteomes" id="UP000199214"/>
    </source>
</evidence>
<dbReference type="Pfam" id="PF13751">
    <property type="entry name" value="DDE_Tnp_1_6"/>
    <property type="match status" value="1"/>
</dbReference>
<feature type="domain" description="Transposase InsH N-terminal" evidence="1">
    <location>
        <begin position="17"/>
        <end position="112"/>
    </location>
</feature>
<evidence type="ECO:0000313" key="3">
    <source>
        <dbReference type="EMBL" id="SEM04860.1"/>
    </source>
</evidence>
<protein>
    <submittedName>
        <fullName evidence="3">Transposase</fullName>
    </submittedName>
</protein>
<evidence type="ECO:0000259" key="1">
    <source>
        <dbReference type="Pfam" id="PF05598"/>
    </source>
</evidence>
<proteinExistence type="predicted"/>
<keyword evidence="4" id="KW-1185">Reference proteome</keyword>
<gene>
    <name evidence="3" type="ORF">SAMN05216382_3183</name>
</gene>
<evidence type="ECO:0000259" key="2">
    <source>
        <dbReference type="Pfam" id="PF13751"/>
    </source>
</evidence>
<sequence>MMGTSCDRGRSGPGSRTIEAMLPRDHLLRRVDRLLEMGKLRAALSSHYSARGRPSVDPELLIRMALIGRIYAITSERRLCEELRYNLAYRWFCRLAPGAAVPHHSTFSKNRHGRFRDAGVFRLLFENTVRRCLAKGLVSGKDAAIDASFIAADASWQRKVLPANLPDASRASRPVREWLADRTRVPEPLTGTGKGFPSVSRTDPAAAWSARTVRGRFGYALNVMIDTPGGAALEVEATPARFAEEVAAGRDMLARAADRFGYRPKRVAADKAYGSAAFLAFVRDQGALPHIPVIDRSEQTRGKFPREAFTYDRGRDCFTCPAGKALAHRGFHQPTGVHRYRARPDDCRACSLRQQCTSARGRALCRMENEDARDLARAQMRTGLFKRSMRLRRGVERLFADAKVKHGMGRLHLRGIRGAEEEFLIGAAVLNLLLLARPDHAGSRSLAGK</sequence>
<reference evidence="4" key="1">
    <citation type="submission" date="2016-10" db="EMBL/GenBank/DDBJ databases">
        <authorList>
            <person name="Varghese N."/>
            <person name="Submissions S."/>
        </authorList>
    </citation>
    <scope>NUCLEOTIDE SEQUENCE [LARGE SCALE GENOMIC DNA]</scope>
    <source>
        <strain evidence="4">JS21-1</strain>
    </source>
</reference>
<organism evidence="3 4">
    <name type="scientific">Sphingomonas palmae</name>
    <dbReference type="NCBI Taxonomy" id="1855283"/>
    <lineage>
        <taxon>Bacteria</taxon>
        <taxon>Pseudomonadati</taxon>
        <taxon>Pseudomonadota</taxon>
        <taxon>Alphaproteobacteria</taxon>
        <taxon>Sphingomonadales</taxon>
        <taxon>Sphingomonadaceae</taxon>
        <taxon>Sphingomonas</taxon>
    </lineage>
</organism>